<evidence type="ECO:0000313" key="2">
    <source>
        <dbReference type="Proteomes" id="UP001163321"/>
    </source>
</evidence>
<name>A0ACC0WW04_9STRA</name>
<gene>
    <name evidence="1" type="ORF">PsorP6_001960</name>
</gene>
<evidence type="ECO:0000313" key="1">
    <source>
        <dbReference type="EMBL" id="KAI9922757.1"/>
    </source>
</evidence>
<comment type="caution">
    <text evidence="1">The sequence shown here is derived from an EMBL/GenBank/DDBJ whole genome shotgun (WGS) entry which is preliminary data.</text>
</comment>
<protein>
    <submittedName>
        <fullName evidence="1">Uncharacterized protein</fullName>
    </submittedName>
</protein>
<organism evidence="1 2">
    <name type="scientific">Peronosclerospora sorghi</name>
    <dbReference type="NCBI Taxonomy" id="230839"/>
    <lineage>
        <taxon>Eukaryota</taxon>
        <taxon>Sar</taxon>
        <taxon>Stramenopiles</taxon>
        <taxon>Oomycota</taxon>
        <taxon>Peronosporomycetes</taxon>
        <taxon>Peronosporales</taxon>
        <taxon>Peronosporaceae</taxon>
        <taxon>Peronosclerospora</taxon>
    </lineage>
</organism>
<accession>A0ACC0WW04</accession>
<dbReference type="EMBL" id="CM047580">
    <property type="protein sequence ID" value="KAI9922757.1"/>
    <property type="molecule type" value="Genomic_DNA"/>
</dbReference>
<dbReference type="Proteomes" id="UP001163321">
    <property type="component" value="Chromosome 1"/>
</dbReference>
<reference evidence="1 2" key="1">
    <citation type="journal article" date="2022" name="bioRxiv">
        <title>The genome of the oomycete Peronosclerospora sorghi, a cosmopolitan pathogen of maize and sorghum, is inflated with dispersed pseudogenes.</title>
        <authorList>
            <person name="Fletcher K."/>
            <person name="Martin F."/>
            <person name="Isakeit T."/>
            <person name="Cavanaugh K."/>
            <person name="Magill C."/>
            <person name="Michelmore R."/>
        </authorList>
    </citation>
    <scope>NUCLEOTIDE SEQUENCE [LARGE SCALE GENOMIC DNA]</scope>
    <source>
        <strain evidence="1">P6</strain>
    </source>
</reference>
<keyword evidence="2" id="KW-1185">Reference proteome</keyword>
<sequence length="67" mass="7845">MAPDQDSSIVRTQENRMVEWLPPLPENRDDTARDDEYDIGEPDPKRLRFTDDNEIALAVLEIPRSYK</sequence>
<proteinExistence type="predicted"/>